<evidence type="ECO:0000259" key="2">
    <source>
        <dbReference type="Pfam" id="PF22936"/>
    </source>
</evidence>
<name>A0A833X4K9_JUGRE</name>
<dbReference type="Proteomes" id="UP000619265">
    <property type="component" value="Unassembled WGS sequence"/>
</dbReference>
<accession>A0A833X4K9</accession>
<organism evidence="3 4">
    <name type="scientific">Juglans regia</name>
    <name type="common">English walnut</name>
    <dbReference type="NCBI Taxonomy" id="51240"/>
    <lineage>
        <taxon>Eukaryota</taxon>
        <taxon>Viridiplantae</taxon>
        <taxon>Streptophyta</taxon>
        <taxon>Embryophyta</taxon>
        <taxon>Tracheophyta</taxon>
        <taxon>Spermatophyta</taxon>
        <taxon>Magnoliopsida</taxon>
        <taxon>eudicotyledons</taxon>
        <taxon>Gunneridae</taxon>
        <taxon>Pentapetalae</taxon>
        <taxon>rosids</taxon>
        <taxon>fabids</taxon>
        <taxon>Fagales</taxon>
        <taxon>Juglandaceae</taxon>
        <taxon>Juglans</taxon>
    </lineage>
</organism>
<feature type="region of interest" description="Disordered" evidence="1">
    <location>
        <begin position="169"/>
        <end position="192"/>
    </location>
</feature>
<gene>
    <name evidence="3" type="ORF">F2P56_019888</name>
</gene>
<proteinExistence type="predicted"/>
<evidence type="ECO:0000256" key="1">
    <source>
        <dbReference type="SAM" id="MobiDB-lite"/>
    </source>
</evidence>
<sequence>MISASFVRRRVIGKRIVLSLKFGWRRRRRTRQGFVSKRRPSENEVSLCVGNGVQVKVEFIGVVKLSLESGFSLVLENTVFVPSMRRNLISISKLDESGYFIGYSDRSKGYKFYCPNRGTRIVESITAKFLENDVGVSGSSVLKELFADPNPVVVPVPVIQERAVSPPIEIVSEEPEQQEEIPTMVESVSEPQ</sequence>
<dbReference type="AlphaFoldDB" id="A0A833X4K9"/>
<feature type="domain" description="Retrovirus-related Pol polyprotein from transposon TNT 1-94-like beta-barrel" evidence="2">
    <location>
        <begin position="40"/>
        <end position="99"/>
    </location>
</feature>
<dbReference type="InterPro" id="IPR054722">
    <property type="entry name" value="PolX-like_BBD"/>
</dbReference>
<dbReference type="Pfam" id="PF22936">
    <property type="entry name" value="Pol_BBD"/>
    <property type="match status" value="1"/>
</dbReference>
<dbReference type="Gramene" id="Jr09_04240_p1">
    <property type="protein sequence ID" value="cds.Jr09_04240_p1"/>
    <property type="gene ID" value="Jr09_04240"/>
</dbReference>
<comment type="caution">
    <text evidence="3">The sequence shown here is derived from an EMBL/GenBank/DDBJ whole genome shotgun (WGS) entry which is preliminary data.</text>
</comment>
<reference evidence="3" key="2">
    <citation type="submission" date="2020-03" db="EMBL/GenBank/DDBJ databases">
        <title>Walnut 2.0.</title>
        <authorList>
            <person name="Marrano A."/>
            <person name="Britton M."/>
            <person name="Zimin A.V."/>
            <person name="Zaini P.A."/>
            <person name="Workman R."/>
            <person name="Puiu D."/>
            <person name="Bianco L."/>
            <person name="Allen B.J."/>
            <person name="Troggio M."/>
            <person name="Leslie C.A."/>
            <person name="Timp W."/>
            <person name="Dendekar A."/>
            <person name="Salzberg S.L."/>
            <person name="Neale D.B."/>
        </authorList>
    </citation>
    <scope>NUCLEOTIDE SEQUENCE</scope>
    <source>
        <tissue evidence="3">Leaves</tissue>
    </source>
</reference>
<evidence type="ECO:0000313" key="3">
    <source>
        <dbReference type="EMBL" id="KAF5459984.1"/>
    </source>
</evidence>
<protein>
    <recommendedName>
        <fullName evidence="2">Retrovirus-related Pol polyprotein from transposon TNT 1-94-like beta-barrel domain-containing protein</fullName>
    </recommendedName>
</protein>
<evidence type="ECO:0000313" key="4">
    <source>
        <dbReference type="Proteomes" id="UP000619265"/>
    </source>
</evidence>
<dbReference type="EMBL" id="LIHL02000009">
    <property type="protein sequence ID" value="KAF5459984.1"/>
    <property type="molecule type" value="Genomic_DNA"/>
</dbReference>
<feature type="non-terminal residue" evidence="3">
    <location>
        <position position="1"/>
    </location>
</feature>
<reference evidence="3" key="1">
    <citation type="submission" date="2015-10" db="EMBL/GenBank/DDBJ databases">
        <authorList>
            <person name="Martinez-Garcia P.J."/>
            <person name="Crepeau M.W."/>
            <person name="Puiu D."/>
            <person name="Gonzalez-Ibeas D."/>
            <person name="Whalen J."/>
            <person name="Stevens K."/>
            <person name="Paul R."/>
            <person name="Butterfield T."/>
            <person name="Britton M."/>
            <person name="Reagan R."/>
            <person name="Chakraborty S."/>
            <person name="Walawage S.L."/>
            <person name="Vasquez-Gross H.A."/>
            <person name="Cardeno C."/>
            <person name="Famula R."/>
            <person name="Pratt K."/>
            <person name="Kuruganti S."/>
            <person name="Aradhya M.K."/>
            <person name="Leslie C.A."/>
            <person name="Dandekar A.M."/>
            <person name="Salzberg S.L."/>
            <person name="Wegrzyn J.L."/>
            <person name="Langley C.H."/>
            <person name="Neale D.B."/>
        </authorList>
    </citation>
    <scope>NUCLEOTIDE SEQUENCE</scope>
    <source>
        <tissue evidence="3">Leaves</tissue>
    </source>
</reference>